<keyword evidence="3" id="KW-0449">Lipoprotein</keyword>
<dbReference type="AlphaFoldDB" id="A0A0L7TB66"/>
<comment type="caution">
    <text evidence="3">The sequence shown here is derived from an EMBL/GenBank/DDBJ whole genome shotgun (WGS) entry which is preliminary data.</text>
</comment>
<gene>
    <name evidence="3" type="ORF">NG42_01470</name>
    <name evidence="2" type="ORF">NG43_13500</name>
</gene>
<dbReference type="Pfam" id="PF06572">
    <property type="entry name" value="DUF1131"/>
    <property type="match status" value="1"/>
</dbReference>
<reference evidence="4 5" key="1">
    <citation type="journal article" date="2015" name="Int. J. Syst. Evol. Microbiol.">
        <title>Erwinia iniecta sp. nov., isolated from Russian wheat aphids (Diuraphis noxia).</title>
        <authorList>
            <person name="Campillo T."/>
            <person name="Luna E."/>
            <person name="Portier P."/>
            <person name="Fischer-Le Saux M."/>
            <person name="Lapitan N."/>
            <person name="Tisserat N.A."/>
            <person name="Leach J.E."/>
        </authorList>
    </citation>
    <scope>NUCLEOTIDE SEQUENCE [LARGE SCALE GENOMIC DNA]</scope>
    <source>
        <strain evidence="3 5">B120</strain>
        <strain evidence="2 4">B149</strain>
    </source>
</reference>
<keyword evidence="5" id="KW-1185">Reference proteome</keyword>
<sequence length="204" mass="21890">MKSVRPALIIAALVLSGCASSGSGSSSDSSWWNPFSGVSWSSLSPFNWFGSSLEVSEQGVGGINGSTAMTEQAIDKGLKGDYTLRKGMRSSNGEVVSFWQALDDDNVKLVINGQSTVSSIEVMDEAIASADGSKIGNKFSDLYSKAFGACQKAETTENNAVECKVPNSQHISYVYSGDWHGPEGLMPSDDTLKNWTLSKIIWRR</sequence>
<evidence type="ECO:0000256" key="1">
    <source>
        <dbReference type="SAM" id="SignalP"/>
    </source>
</evidence>
<dbReference type="InterPro" id="IPR038714">
    <property type="entry name" value="YfeY-like_sf"/>
</dbReference>
<evidence type="ECO:0000313" key="5">
    <source>
        <dbReference type="Proteomes" id="UP000037088"/>
    </source>
</evidence>
<dbReference type="NCBIfam" id="NF007990">
    <property type="entry name" value="PRK10718.1"/>
    <property type="match status" value="1"/>
</dbReference>
<dbReference type="STRING" id="1560201.NG42_01470"/>
<name>A0A0L7TB66_9GAMM</name>
<dbReference type="EMBL" id="JRXF01000020">
    <property type="protein sequence ID" value="KOC92350.1"/>
    <property type="molecule type" value="Genomic_DNA"/>
</dbReference>
<protein>
    <submittedName>
        <fullName evidence="3">RpoE-regulated lipoprotein</fullName>
    </submittedName>
</protein>
<dbReference type="PROSITE" id="PS51257">
    <property type="entry name" value="PROKAR_LIPOPROTEIN"/>
    <property type="match status" value="1"/>
</dbReference>
<keyword evidence="1" id="KW-0732">Signal</keyword>
<dbReference type="PATRIC" id="fig|1560201.3.peg.314"/>
<organism evidence="3 5">
    <name type="scientific">Winslowiella iniecta</name>
    <dbReference type="NCBI Taxonomy" id="1560201"/>
    <lineage>
        <taxon>Bacteria</taxon>
        <taxon>Pseudomonadati</taxon>
        <taxon>Pseudomonadota</taxon>
        <taxon>Gammaproteobacteria</taxon>
        <taxon>Enterobacterales</taxon>
        <taxon>Erwiniaceae</taxon>
        <taxon>Winslowiella</taxon>
    </lineage>
</organism>
<dbReference type="Proteomes" id="UP000037088">
    <property type="component" value="Unassembled WGS sequence"/>
</dbReference>
<dbReference type="Gene3D" id="2.60.460.10">
    <property type="entry name" value="protein yfey like domain"/>
    <property type="match status" value="1"/>
</dbReference>
<proteinExistence type="predicted"/>
<dbReference type="EMBL" id="JRXE01000002">
    <property type="protein sequence ID" value="KOC92461.1"/>
    <property type="molecule type" value="Genomic_DNA"/>
</dbReference>
<evidence type="ECO:0000313" key="3">
    <source>
        <dbReference type="EMBL" id="KOC92461.1"/>
    </source>
</evidence>
<dbReference type="OrthoDB" id="5622706at2"/>
<dbReference type="InterPro" id="IPR010938">
    <property type="entry name" value="DUF1131"/>
</dbReference>
<feature type="signal peptide" evidence="1">
    <location>
        <begin position="1"/>
        <end position="21"/>
    </location>
</feature>
<dbReference type="RefSeq" id="WP_052897044.1">
    <property type="nucleotide sequence ID" value="NZ_JRXE01000002.1"/>
</dbReference>
<accession>A0A0L7TB66</accession>
<evidence type="ECO:0000313" key="2">
    <source>
        <dbReference type="EMBL" id="KOC92350.1"/>
    </source>
</evidence>
<feature type="chain" id="PRO_5008219480" evidence="1">
    <location>
        <begin position="22"/>
        <end position="204"/>
    </location>
</feature>
<dbReference type="Proteomes" id="UP000036851">
    <property type="component" value="Unassembled WGS sequence"/>
</dbReference>
<evidence type="ECO:0000313" key="4">
    <source>
        <dbReference type="Proteomes" id="UP000036851"/>
    </source>
</evidence>